<protein>
    <submittedName>
        <fullName evidence="2">Pimeloyl-ACP methyl ester carboxylesterase</fullName>
    </submittedName>
</protein>
<dbReference type="InterPro" id="IPR029058">
    <property type="entry name" value="AB_hydrolase_fold"/>
</dbReference>
<dbReference type="Pfam" id="PF12146">
    <property type="entry name" value="Hydrolase_4"/>
    <property type="match status" value="1"/>
</dbReference>
<dbReference type="Proteomes" id="UP000661607">
    <property type="component" value="Unassembled WGS sequence"/>
</dbReference>
<dbReference type="SUPFAM" id="SSF53474">
    <property type="entry name" value="alpha/beta-Hydrolases"/>
    <property type="match status" value="1"/>
</dbReference>
<proteinExistence type="predicted"/>
<gene>
    <name evidence="2" type="ORF">H4W81_000687</name>
</gene>
<evidence type="ECO:0000313" key="3">
    <source>
        <dbReference type="Proteomes" id="UP000661607"/>
    </source>
</evidence>
<dbReference type="Gene3D" id="3.40.50.1820">
    <property type="entry name" value="alpha/beta hydrolase"/>
    <property type="match status" value="1"/>
</dbReference>
<dbReference type="RefSeq" id="WP_192773427.1">
    <property type="nucleotide sequence ID" value="NZ_BAAASY010000026.1"/>
</dbReference>
<evidence type="ECO:0000259" key="1">
    <source>
        <dbReference type="Pfam" id="PF12146"/>
    </source>
</evidence>
<dbReference type="InterPro" id="IPR022742">
    <property type="entry name" value="Hydrolase_4"/>
</dbReference>
<dbReference type="PANTHER" id="PTHR12277:SF79">
    <property type="entry name" value="XAA-PRO DIPEPTIDYL-PEPTIDASE-RELATED"/>
    <property type="match status" value="1"/>
</dbReference>
<keyword evidence="3" id="KW-1185">Reference proteome</keyword>
<evidence type="ECO:0000313" key="2">
    <source>
        <dbReference type="EMBL" id="MBE1557908.1"/>
    </source>
</evidence>
<dbReference type="PANTHER" id="PTHR12277">
    <property type="entry name" value="ALPHA/BETA HYDROLASE DOMAIN-CONTAINING PROTEIN"/>
    <property type="match status" value="1"/>
</dbReference>
<dbReference type="EMBL" id="JADBEF010000001">
    <property type="protein sequence ID" value="MBE1557908.1"/>
    <property type="molecule type" value="Genomic_DNA"/>
</dbReference>
<name>A0ABR9K825_9ACTN</name>
<sequence length="258" mass="26800">MIKAALALLTVVVVLLALAWVFQRRLIYLPDRSPPPPAAAVLPGARDVAFTTSDGLRLNAWHVTGGRRGVTVLVAGGNAGNRFHRAPLAAALAREGFDVLLMDYRGYGGNPGSPSEEGLSRDIRAARALVKGPVIYFGESLGAAVVTALAVEDPPDGLLLRSPFTDLAAAGRHNYPYLPVGLLLWDRFPVAGPLASVRVPTAVVYGSRDTIVPPSLSRTVAAAAAGPVTEVEVEGAGHNDRALLDGPELIAAVVALAG</sequence>
<accession>A0ABR9K825</accession>
<reference evidence="2 3" key="1">
    <citation type="submission" date="2020-10" db="EMBL/GenBank/DDBJ databases">
        <title>Sequencing the genomes of 1000 actinobacteria strains.</title>
        <authorList>
            <person name="Klenk H.-P."/>
        </authorList>
    </citation>
    <scope>NUCLEOTIDE SEQUENCE [LARGE SCALE GENOMIC DNA]</scope>
    <source>
        <strain evidence="2 3">DSM 43748</strain>
    </source>
</reference>
<comment type="caution">
    <text evidence="2">The sequence shown here is derived from an EMBL/GenBank/DDBJ whole genome shotgun (WGS) entry which is preliminary data.</text>
</comment>
<organism evidence="2 3">
    <name type="scientific">Nonomuraea africana</name>
    <dbReference type="NCBI Taxonomy" id="46171"/>
    <lineage>
        <taxon>Bacteria</taxon>
        <taxon>Bacillati</taxon>
        <taxon>Actinomycetota</taxon>
        <taxon>Actinomycetes</taxon>
        <taxon>Streptosporangiales</taxon>
        <taxon>Streptosporangiaceae</taxon>
        <taxon>Nonomuraea</taxon>
    </lineage>
</organism>
<feature type="domain" description="Serine aminopeptidase S33" evidence="1">
    <location>
        <begin position="68"/>
        <end position="169"/>
    </location>
</feature>